<dbReference type="SUPFAM" id="SSF110391">
    <property type="entry name" value="GlpP-like"/>
    <property type="match status" value="1"/>
</dbReference>
<dbReference type="GO" id="GO:0045893">
    <property type="term" value="P:positive regulation of DNA-templated transcription"/>
    <property type="evidence" value="ECO:0007669"/>
    <property type="project" value="TreeGrafter"/>
</dbReference>
<proteinExistence type="predicted"/>
<dbReference type="PIRSF" id="PIRSF016897">
    <property type="entry name" value="GlpP"/>
    <property type="match status" value="1"/>
</dbReference>
<comment type="function">
    <text evidence="1">Regulates expression of the glpD operon. In the presence of glycerol 3-phosphate (G3P) causes antitermination of transcription of glpD at the inverted repeat of the leader region to enhance its transcription. Binds and stabilizes glpD leader mRNA.</text>
</comment>
<gene>
    <name evidence="2" type="ORF">FSZ17_04025</name>
</gene>
<keyword evidence="3" id="KW-1185">Reference proteome</keyword>
<dbReference type="InterPro" id="IPR006699">
    <property type="entry name" value="GlpP"/>
</dbReference>
<dbReference type="GO" id="GO:0006071">
    <property type="term" value="P:glycerol metabolic process"/>
    <property type="evidence" value="ECO:0007669"/>
    <property type="project" value="UniProtKB-UniRule"/>
</dbReference>
<evidence type="ECO:0000313" key="2">
    <source>
        <dbReference type="EMBL" id="QED46504.1"/>
    </source>
</evidence>
<keyword evidence="1" id="KW-0319">Glycerol metabolism</keyword>
<dbReference type="AlphaFoldDB" id="A0A5B8Z0F9"/>
<dbReference type="GO" id="GO:0003723">
    <property type="term" value="F:RNA binding"/>
    <property type="evidence" value="ECO:0007669"/>
    <property type="project" value="UniProtKB-KW"/>
</dbReference>
<dbReference type="KEGG" id="bda:FSZ17_04025"/>
<dbReference type="OrthoDB" id="9799580at2"/>
<dbReference type="GO" id="GO:0001072">
    <property type="term" value="F:transcription antitermination factor activity, RNA binding"/>
    <property type="evidence" value="ECO:0007669"/>
    <property type="project" value="TreeGrafter"/>
</dbReference>
<dbReference type="Gene3D" id="3.20.20.70">
    <property type="entry name" value="Aldolase class I"/>
    <property type="match status" value="1"/>
</dbReference>
<organism evidence="2 3">
    <name type="scientific">Cytobacillus dafuensis</name>
    <name type="common">Bacillus dafuensis</name>
    <dbReference type="NCBI Taxonomy" id="1742359"/>
    <lineage>
        <taxon>Bacteria</taxon>
        <taxon>Bacillati</taxon>
        <taxon>Bacillota</taxon>
        <taxon>Bacilli</taxon>
        <taxon>Bacillales</taxon>
        <taxon>Bacillaceae</taxon>
        <taxon>Cytobacillus</taxon>
    </lineage>
</organism>
<dbReference type="PANTHER" id="PTHR35787:SF1">
    <property type="entry name" value="GLYCEROL UPTAKE OPERON ANTITERMINATOR REGULATORY PROTEIN"/>
    <property type="match status" value="1"/>
</dbReference>
<dbReference type="Pfam" id="PF04309">
    <property type="entry name" value="G3P_antiterm"/>
    <property type="match status" value="1"/>
</dbReference>
<dbReference type="Proteomes" id="UP000321555">
    <property type="component" value="Chromosome"/>
</dbReference>
<name>A0A5B8Z0F9_CYTDA</name>
<dbReference type="InterPro" id="IPR013785">
    <property type="entry name" value="Aldolase_TIM"/>
</dbReference>
<evidence type="ECO:0000256" key="1">
    <source>
        <dbReference type="PIRNR" id="PIRNR016897"/>
    </source>
</evidence>
<dbReference type="PANTHER" id="PTHR35787">
    <property type="entry name" value="GLYCEROL UPTAKE OPERON ANTITERMINATOR REGULATORY PROTEIN"/>
    <property type="match status" value="1"/>
</dbReference>
<accession>A0A5B8Z0F9</accession>
<keyword evidence="1" id="KW-0804">Transcription</keyword>
<sequence>MCIKMERNIIAAIKIPKQIDLAIKYKDNIDSVFLLVGNVQNIKEYVDVFKKENIPVYVHIEMIQGLKLDSYGLTFISKYVKPDGVITTKTNMVTKCKQHNLKTILRSFMIDSEMLKNTIEAAISLKPDILEIMPSTTTYVIKEIKKKTDIPIITGGLVDTIDIFERSLKDGAIAVSTSNSDIWKNK</sequence>
<evidence type="ECO:0000313" key="3">
    <source>
        <dbReference type="Proteomes" id="UP000321555"/>
    </source>
</evidence>
<keyword evidence="1" id="KW-0805">Transcription regulation</keyword>
<keyword evidence="1" id="KW-0694">RNA-binding</keyword>
<dbReference type="STRING" id="1742359.GCA_001439625_04538"/>
<protein>
    <recommendedName>
        <fullName evidence="1">Glycerol uptake operon antiterminator regulatory protein</fullName>
    </recommendedName>
</protein>
<dbReference type="EMBL" id="CP042593">
    <property type="protein sequence ID" value="QED46504.1"/>
    <property type="molecule type" value="Genomic_DNA"/>
</dbReference>
<reference evidence="3" key="1">
    <citation type="submission" date="2019-08" db="EMBL/GenBank/DDBJ databases">
        <authorList>
            <person name="Zheng X."/>
        </authorList>
    </citation>
    <scope>NUCLEOTIDE SEQUENCE [LARGE SCALE GENOMIC DNA]</scope>
    <source>
        <strain evidence="3">FJAT-25496</strain>
    </source>
</reference>